<sequence length="261" mass="30805">MQSILEVFHQINTDVSTVILLRLGKISNQCQPIFVLRYQTNTMFSCNLLKNKSKLRQSENFKHVSYFNLLGLHWMVINNIIVQISVILDIWKPNAFLNLSSLFLNETDVINEFNMITHKSNTRPKHDSDLFPTLWKLSYITPNSKGCDVTYYYIELSFHRGLVNKFKGASLLSMNFNPMSDWCTVNKLTSVKLFLFTDIFAVHGELILTRFLFMRRLKIERKIYTLKKKTNSKKFKVHEFMQMNVYILSWFKSSEVDDDDR</sequence>
<comment type="caution">
    <text evidence="1">The sequence shown here is derived from an EMBL/GenBank/DDBJ whole genome shotgun (WGS) entry which is preliminary data.</text>
</comment>
<evidence type="ECO:0000313" key="2">
    <source>
        <dbReference type="Proteomes" id="UP000475862"/>
    </source>
</evidence>
<name>A0A6G0TRV3_APHGL</name>
<dbReference type="AlphaFoldDB" id="A0A6G0TRV3"/>
<dbReference type="Proteomes" id="UP000475862">
    <property type="component" value="Unassembled WGS sequence"/>
</dbReference>
<gene>
    <name evidence="1" type="ORF">AGLY_006525</name>
</gene>
<organism evidence="1 2">
    <name type="scientific">Aphis glycines</name>
    <name type="common">Soybean aphid</name>
    <dbReference type="NCBI Taxonomy" id="307491"/>
    <lineage>
        <taxon>Eukaryota</taxon>
        <taxon>Metazoa</taxon>
        <taxon>Ecdysozoa</taxon>
        <taxon>Arthropoda</taxon>
        <taxon>Hexapoda</taxon>
        <taxon>Insecta</taxon>
        <taxon>Pterygota</taxon>
        <taxon>Neoptera</taxon>
        <taxon>Paraneoptera</taxon>
        <taxon>Hemiptera</taxon>
        <taxon>Sternorrhyncha</taxon>
        <taxon>Aphidomorpha</taxon>
        <taxon>Aphidoidea</taxon>
        <taxon>Aphididae</taxon>
        <taxon>Aphidini</taxon>
        <taxon>Aphis</taxon>
        <taxon>Aphis</taxon>
    </lineage>
</organism>
<accession>A0A6G0TRV3</accession>
<protein>
    <submittedName>
        <fullName evidence="1">Uncharacterized protein</fullName>
    </submittedName>
</protein>
<dbReference type="EMBL" id="VYZN01000018">
    <property type="protein sequence ID" value="KAE9537502.1"/>
    <property type="molecule type" value="Genomic_DNA"/>
</dbReference>
<reference evidence="1 2" key="1">
    <citation type="submission" date="2019-08" db="EMBL/GenBank/DDBJ databases">
        <title>The genome of the soybean aphid Biotype 1, its phylome, world population structure and adaptation to the North American continent.</title>
        <authorList>
            <person name="Giordano R."/>
            <person name="Donthu R.K."/>
            <person name="Hernandez A.G."/>
            <person name="Wright C.L."/>
            <person name="Zimin A.V."/>
        </authorList>
    </citation>
    <scope>NUCLEOTIDE SEQUENCE [LARGE SCALE GENOMIC DNA]</scope>
    <source>
        <tissue evidence="1">Whole aphids</tissue>
    </source>
</reference>
<proteinExistence type="predicted"/>
<evidence type="ECO:0000313" key="1">
    <source>
        <dbReference type="EMBL" id="KAE9537502.1"/>
    </source>
</evidence>
<keyword evidence="2" id="KW-1185">Reference proteome</keyword>